<dbReference type="InterPro" id="IPR007159">
    <property type="entry name" value="SpoVT-AbrB_dom"/>
</dbReference>
<organism evidence="3 4">
    <name type="scientific">Desulfonatronospira thiodismutans ASO3-1</name>
    <dbReference type="NCBI Taxonomy" id="555779"/>
    <lineage>
        <taxon>Bacteria</taxon>
        <taxon>Pseudomonadati</taxon>
        <taxon>Thermodesulfobacteriota</taxon>
        <taxon>Desulfovibrionia</taxon>
        <taxon>Desulfovibrionales</taxon>
        <taxon>Desulfonatronovibrionaceae</taxon>
        <taxon>Desulfonatronospira</taxon>
    </lineage>
</organism>
<dbReference type="Proteomes" id="UP000005496">
    <property type="component" value="Unassembled WGS sequence"/>
</dbReference>
<dbReference type="SUPFAM" id="SSF89447">
    <property type="entry name" value="AbrB/MazE/MraZ-like"/>
    <property type="match status" value="1"/>
</dbReference>
<dbReference type="SMART" id="SM00966">
    <property type="entry name" value="SpoVT_AbrB"/>
    <property type="match status" value="1"/>
</dbReference>
<dbReference type="Gene3D" id="2.10.260.10">
    <property type="match status" value="1"/>
</dbReference>
<dbReference type="EMBL" id="ACJN02000003">
    <property type="protein sequence ID" value="EFI33431.1"/>
    <property type="molecule type" value="Genomic_DNA"/>
</dbReference>
<dbReference type="GO" id="GO:0003677">
    <property type="term" value="F:DNA binding"/>
    <property type="evidence" value="ECO:0007669"/>
    <property type="project" value="UniProtKB-UniRule"/>
</dbReference>
<accession>D6SRW5</accession>
<keyword evidence="4" id="KW-1185">Reference proteome</keyword>
<evidence type="ECO:0000256" key="1">
    <source>
        <dbReference type="PROSITE-ProRule" id="PRU01076"/>
    </source>
</evidence>
<feature type="domain" description="SpoVT-AbrB" evidence="2">
    <location>
        <begin position="2"/>
        <end position="48"/>
    </location>
</feature>
<name>D6SRW5_9BACT</name>
<dbReference type="NCBIfam" id="TIGR01439">
    <property type="entry name" value="lp_hng_hel_AbrB"/>
    <property type="match status" value="1"/>
</dbReference>
<dbReference type="RefSeq" id="WP_008870783.1">
    <property type="nucleotide sequence ID" value="NZ_ACJN02000003.1"/>
</dbReference>
<evidence type="ECO:0000259" key="2">
    <source>
        <dbReference type="PROSITE" id="PS51740"/>
    </source>
</evidence>
<proteinExistence type="predicted"/>
<dbReference type="Pfam" id="PF04014">
    <property type="entry name" value="MazE_antitoxin"/>
    <property type="match status" value="1"/>
</dbReference>
<dbReference type="InterPro" id="IPR037914">
    <property type="entry name" value="SpoVT-AbrB_sf"/>
</dbReference>
<keyword evidence="1" id="KW-0238">DNA-binding</keyword>
<dbReference type="OrthoDB" id="9810885at2"/>
<comment type="caution">
    <text evidence="3">The sequence shown here is derived from an EMBL/GenBank/DDBJ whole genome shotgun (WGS) entry which is preliminary data.</text>
</comment>
<evidence type="ECO:0000313" key="3">
    <source>
        <dbReference type="EMBL" id="EFI33431.1"/>
    </source>
</evidence>
<dbReference type="AlphaFoldDB" id="D6SRW5"/>
<reference evidence="3" key="1">
    <citation type="submission" date="2010-05" db="EMBL/GenBank/DDBJ databases">
        <title>The draft genome of Desulfonatronospira thiodismutans ASO3-1.</title>
        <authorList>
            <consortium name="US DOE Joint Genome Institute (JGI-PGF)"/>
            <person name="Lucas S."/>
            <person name="Copeland A."/>
            <person name="Lapidus A."/>
            <person name="Cheng J.-F."/>
            <person name="Bruce D."/>
            <person name="Goodwin L."/>
            <person name="Pitluck S."/>
            <person name="Chertkov O."/>
            <person name="Brettin T."/>
            <person name="Detter J.C."/>
            <person name="Han C."/>
            <person name="Land M.L."/>
            <person name="Hauser L."/>
            <person name="Kyrpides N."/>
            <person name="Mikhailova N."/>
            <person name="Muyzer G."/>
            <person name="Woyke T."/>
        </authorList>
    </citation>
    <scope>NUCLEOTIDE SEQUENCE [LARGE SCALE GENOMIC DNA]</scope>
    <source>
        <strain evidence="3">ASO3-1</strain>
    </source>
</reference>
<evidence type="ECO:0000313" key="4">
    <source>
        <dbReference type="Proteomes" id="UP000005496"/>
    </source>
</evidence>
<dbReference type="PROSITE" id="PS51740">
    <property type="entry name" value="SPOVT_ABRB"/>
    <property type="match status" value="1"/>
</dbReference>
<sequence>MALESKVTSKGQVTIPRDIRDSMGIGSAGRVSFTDLGNGLVLIRSCDKPASEIFGMLSDKPRTRKDALSIEEMNEVIKEQRLEAGSRGTGV</sequence>
<gene>
    <name evidence="3" type="ORF">Dthio_PD0765</name>
</gene>
<protein>
    <submittedName>
        <fullName evidence="3">Transcriptional regulator, AbrB family</fullName>
    </submittedName>
</protein>